<dbReference type="GO" id="GO:0005886">
    <property type="term" value="C:plasma membrane"/>
    <property type="evidence" value="ECO:0007669"/>
    <property type="project" value="UniProtKB-SubCell"/>
</dbReference>
<name>I4EHW5_9BACT</name>
<feature type="transmembrane region" description="Helical" evidence="6">
    <location>
        <begin position="6"/>
        <end position="28"/>
    </location>
</feature>
<keyword evidence="2" id="KW-1003">Cell membrane</keyword>
<dbReference type="Proteomes" id="UP000004221">
    <property type="component" value="Unassembled WGS sequence"/>
</dbReference>
<dbReference type="PANTHER" id="PTHR38825">
    <property type="entry name" value="LYSINE EXPORTER PROTEIN (LYSE/YGGA)"/>
    <property type="match status" value="1"/>
</dbReference>
<keyword evidence="4 6" id="KW-1133">Transmembrane helix</keyword>
<feature type="transmembrane region" description="Helical" evidence="6">
    <location>
        <begin position="183"/>
        <end position="204"/>
    </location>
</feature>
<feature type="transmembrane region" description="Helical" evidence="6">
    <location>
        <begin position="116"/>
        <end position="139"/>
    </location>
</feature>
<dbReference type="EMBL" id="CAGS01000256">
    <property type="protein sequence ID" value="CCF84277.1"/>
    <property type="molecule type" value="Genomic_DNA"/>
</dbReference>
<evidence type="ECO:0000256" key="4">
    <source>
        <dbReference type="ARBA" id="ARBA00022989"/>
    </source>
</evidence>
<dbReference type="InterPro" id="IPR001123">
    <property type="entry name" value="LeuE-type"/>
</dbReference>
<evidence type="ECO:0000313" key="7">
    <source>
        <dbReference type="EMBL" id="CCF84277.1"/>
    </source>
</evidence>
<feature type="transmembrane region" description="Helical" evidence="6">
    <location>
        <begin position="40"/>
        <end position="62"/>
    </location>
</feature>
<dbReference type="RefSeq" id="WP_008478335.1">
    <property type="nucleotide sequence ID" value="NZ_CAGS01000256.1"/>
</dbReference>
<keyword evidence="5 6" id="KW-0472">Membrane</keyword>
<comment type="subcellular location">
    <subcellularLocation>
        <location evidence="1">Cell membrane</location>
        <topology evidence="1">Multi-pass membrane protein</topology>
    </subcellularLocation>
</comment>
<evidence type="ECO:0000256" key="3">
    <source>
        <dbReference type="ARBA" id="ARBA00022692"/>
    </source>
</evidence>
<dbReference type="Pfam" id="PF01810">
    <property type="entry name" value="LysE"/>
    <property type="match status" value="1"/>
</dbReference>
<dbReference type="AlphaFoldDB" id="I4EHW5"/>
<accession>I4EHW5</accession>
<evidence type="ECO:0000256" key="1">
    <source>
        <dbReference type="ARBA" id="ARBA00004651"/>
    </source>
</evidence>
<evidence type="ECO:0000256" key="2">
    <source>
        <dbReference type="ARBA" id="ARBA00022475"/>
    </source>
</evidence>
<feature type="transmembrane region" description="Helical" evidence="6">
    <location>
        <begin position="74"/>
        <end position="95"/>
    </location>
</feature>
<proteinExistence type="predicted"/>
<gene>
    <name evidence="7" type="ORF">NITHO_3290005</name>
</gene>
<dbReference type="PANTHER" id="PTHR38825:SF2">
    <property type="entry name" value="LYSINE TRANSPORTER LYSE"/>
    <property type="match status" value="1"/>
</dbReference>
<dbReference type="GO" id="GO:0006865">
    <property type="term" value="P:amino acid transport"/>
    <property type="evidence" value="ECO:0007669"/>
    <property type="project" value="InterPro"/>
</dbReference>
<evidence type="ECO:0000256" key="6">
    <source>
        <dbReference type="SAM" id="Phobius"/>
    </source>
</evidence>
<organism evidence="7 8">
    <name type="scientific">Nitrolancea hollandica Lb</name>
    <dbReference type="NCBI Taxonomy" id="1129897"/>
    <lineage>
        <taxon>Bacteria</taxon>
        <taxon>Pseudomonadati</taxon>
        <taxon>Thermomicrobiota</taxon>
        <taxon>Thermomicrobia</taxon>
        <taxon>Sphaerobacterales</taxon>
        <taxon>Sphaerobacterineae</taxon>
        <taxon>Sphaerobacteraceae</taxon>
        <taxon>Nitrolancea</taxon>
    </lineage>
</organism>
<keyword evidence="3 6" id="KW-0812">Transmembrane</keyword>
<comment type="caution">
    <text evidence="7">The sequence shown here is derived from an EMBL/GenBank/DDBJ whole genome shotgun (WGS) entry which is preliminary data.</text>
</comment>
<sequence>MGAIDLALRGILIGLSLGAPVGPINIEIARRVLRSGFRSGWLAGAGAISGDALYCLLVATGISPLLDHLLVRTFLWIAGALFLVYLSYMSLRAGIDNQRLTGLPERRLERRSYMTGFLMALLNPMGILFWLSIGGALVASGVQQADTVGTVAIVVGVIAGLGIWVTGLSTLVHSGRWLLSDALFRVINYASSVLLFGFAVWFVVQAAGVW</sequence>
<protein>
    <submittedName>
        <fullName evidence="7">Lysine exporter protein (LYSE/YGGA)</fullName>
    </submittedName>
</protein>
<reference evidence="7 8" key="1">
    <citation type="journal article" date="2012" name="ISME J.">
        <title>Nitrification expanded: discovery, physiology and genomics of a nitrite-oxidizing bacterium from the phylum Chloroflexi.</title>
        <authorList>
            <person name="Sorokin D.Y."/>
            <person name="Lucker S."/>
            <person name="Vejmelkova D."/>
            <person name="Kostrikina N.A."/>
            <person name="Kleerebezem R."/>
            <person name="Rijpstra W.I."/>
            <person name="Damste J.S."/>
            <person name="Le Paslier D."/>
            <person name="Muyzer G."/>
            <person name="Wagner M."/>
            <person name="van Loosdrecht M.C."/>
            <person name="Daims H."/>
        </authorList>
    </citation>
    <scope>NUCLEOTIDE SEQUENCE [LARGE SCALE GENOMIC DNA]</scope>
    <source>
        <strain evidence="8">none</strain>
    </source>
</reference>
<feature type="transmembrane region" description="Helical" evidence="6">
    <location>
        <begin position="151"/>
        <end position="171"/>
    </location>
</feature>
<evidence type="ECO:0000256" key="5">
    <source>
        <dbReference type="ARBA" id="ARBA00023136"/>
    </source>
</evidence>
<keyword evidence="8" id="KW-1185">Reference proteome</keyword>
<evidence type="ECO:0000313" key="8">
    <source>
        <dbReference type="Proteomes" id="UP000004221"/>
    </source>
</evidence>